<dbReference type="InterPro" id="IPR050883">
    <property type="entry name" value="PNGase"/>
</dbReference>
<dbReference type="GO" id="GO:0000224">
    <property type="term" value="F:peptide-N4-(N-acetyl-beta-glucosaminyl)asparagine amidase activity"/>
    <property type="evidence" value="ECO:0007669"/>
    <property type="project" value="TreeGrafter"/>
</dbReference>
<dbReference type="Proteomes" id="UP000292424">
    <property type="component" value="Chromosome"/>
</dbReference>
<dbReference type="Gene3D" id="2.70.98.10">
    <property type="match status" value="1"/>
</dbReference>
<evidence type="ECO:0000256" key="1">
    <source>
        <dbReference type="ARBA" id="ARBA00001913"/>
    </source>
</evidence>
<feature type="chain" id="PRO_5024454958" evidence="4">
    <location>
        <begin position="29"/>
        <end position="748"/>
    </location>
</feature>
<evidence type="ECO:0000259" key="6">
    <source>
        <dbReference type="Pfam" id="PF17678"/>
    </source>
</evidence>
<feature type="signal peptide" evidence="4">
    <location>
        <begin position="1"/>
        <end position="28"/>
    </location>
</feature>
<dbReference type="InterPro" id="IPR014718">
    <property type="entry name" value="GH-type_carb-bd"/>
</dbReference>
<dbReference type="GO" id="GO:0006516">
    <property type="term" value="P:glycoprotein catabolic process"/>
    <property type="evidence" value="ECO:0007669"/>
    <property type="project" value="TreeGrafter"/>
</dbReference>
<dbReference type="GO" id="GO:0005829">
    <property type="term" value="C:cytosol"/>
    <property type="evidence" value="ECO:0007669"/>
    <property type="project" value="TreeGrafter"/>
</dbReference>
<dbReference type="OrthoDB" id="9804511at2"/>
<comment type="cofactor">
    <cofactor evidence="1">
        <name>Ca(2+)</name>
        <dbReference type="ChEBI" id="CHEBI:29108"/>
    </cofactor>
</comment>
<evidence type="ECO:0000259" key="5">
    <source>
        <dbReference type="Pfam" id="PF07971"/>
    </source>
</evidence>
<gene>
    <name evidence="7" type="ORF">E0W69_000160</name>
</gene>
<dbReference type="KEGG" id="arac:E0W69_000160"/>
<evidence type="ECO:0000313" key="8">
    <source>
        <dbReference type="Proteomes" id="UP000292424"/>
    </source>
</evidence>
<evidence type="ECO:0000256" key="2">
    <source>
        <dbReference type="ARBA" id="ARBA00011245"/>
    </source>
</evidence>
<dbReference type="InterPro" id="IPR005887">
    <property type="entry name" value="GH92_a_mannosidase_put"/>
</dbReference>
<protein>
    <submittedName>
        <fullName evidence="7">Glycoside hydrolase family 92 protein</fullName>
    </submittedName>
</protein>
<keyword evidence="7" id="KW-0378">Hydrolase</keyword>
<evidence type="ECO:0000256" key="3">
    <source>
        <dbReference type="ARBA" id="ARBA00022837"/>
    </source>
</evidence>
<dbReference type="SUPFAM" id="SSF48208">
    <property type="entry name" value="Six-hairpin glycosidases"/>
    <property type="match status" value="1"/>
</dbReference>
<dbReference type="FunFam" id="3.30.2080.10:FF:000001">
    <property type="entry name" value="Alpha-1,2-mannosidase subfamily"/>
    <property type="match status" value="1"/>
</dbReference>
<dbReference type="Pfam" id="PF07971">
    <property type="entry name" value="Glyco_hydro_92"/>
    <property type="match status" value="1"/>
</dbReference>
<name>A0A5P2FXN1_9BACT</name>
<organism evidence="7 8">
    <name type="scientific">Rhizosphaericola mali</name>
    <dbReference type="NCBI Taxonomy" id="2545455"/>
    <lineage>
        <taxon>Bacteria</taxon>
        <taxon>Pseudomonadati</taxon>
        <taxon>Bacteroidota</taxon>
        <taxon>Chitinophagia</taxon>
        <taxon>Chitinophagales</taxon>
        <taxon>Chitinophagaceae</taxon>
        <taxon>Rhizosphaericola</taxon>
    </lineage>
</organism>
<feature type="domain" description="Glycosyl hydrolase family 92 N-terminal" evidence="6">
    <location>
        <begin position="36"/>
        <end position="243"/>
    </location>
</feature>
<feature type="domain" description="Glycosyl hydrolase family 92" evidence="5">
    <location>
        <begin position="249"/>
        <end position="740"/>
    </location>
</feature>
<dbReference type="Pfam" id="PF17678">
    <property type="entry name" value="Glyco_hydro_92N"/>
    <property type="match status" value="1"/>
</dbReference>
<proteinExistence type="predicted"/>
<reference evidence="7 8" key="1">
    <citation type="submission" date="2019-09" db="EMBL/GenBank/DDBJ databases">
        <title>Complete genome sequence of Arachidicoccus sp. B3-10 isolated from apple orchard soil.</title>
        <authorList>
            <person name="Kim H.S."/>
            <person name="Han K.-I."/>
            <person name="Suh M.K."/>
            <person name="Lee K.C."/>
            <person name="Eom M.K."/>
            <person name="Kim J.-S."/>
            <person name="Kang S.W."/>
            <person name="Sin Y."/>
            <person name="Lee J.-S."/>
        </authorList>
    </citation>
    <scope>NUCLEOTIDE SEQUENCE [LARGE SCALE GENOMIC DNA]</scope>
    <source>
        <strain evidence="7 8">B3-10</strain>
    </source>
</reference>
<sequence length="748" mass="85835">MHMNTFFSKKSWLVSTAMLMSSLQFSNAQTESPLQYVTPEIGGVGHLLVPTRPTMQQPYQMMRMTPIRRDYLDDQISAFPLLLVSHRLGEVFSILPNIDSSVVEDSWNHKLSYDQQTEIKKPWYYQTFDAEKELFVDYTPGKKTGTFRFKFGKNGAKNLLFGSFNDMDSYWKSVDDQTIEGMQYFPAEDGLQPVKVFLYAKFNQSAKTQSLNHSSIAELEGKNLKIYSQFASNDTIEMRYAVSFVSQEQARQNYNDEFPTTINFQKNVASAKAAWTKVMGQIEVSGGSDAQKRSFYTALYRCYERMVNITEDGKYYSGYDNKIHEDKRPFYVDDWVWDTYLALHPLRTILQPTIEQDMLQSYVRMYEQSGWLPTFPVVYGDHACMNGFHSNVIMLDAYNKGLRNFDYNTAYEGMKKNSLEATMLPWRNGPAMDLDKFYMKNGFYPALHPDEKETYHQVSGFEKRQAVAITLGTSYDDWAAGELAKSLGKYSDTAILFKKAQYYRNLWNPKNQMFMPKDAKGNWIDIDPKWDGGPGGRDYYDENNGYTYKWQVQHDIPGLIGLMGGKQQLNVQLDQLFREGLGREKKLFWVKFTDATGLVGQFSMGNEPSFVIPYLYNYSDAPWKTQERVRLLLDVWFGDNIFGIPGDEDGGGMSAFVVFSSMGFYPITPGKPLYTIGSPVFSKVAIKLENGKTFTMIANHNSARNKYIQSATFNGKKLDKPFFTHAQLINGGKLVLEMGDRPNKTWGL</sequence>
<evidence type="ECO:0000256" key="4">
    <source>
        <dbReference type="SAM" id="SignalP"/>
    </source>
</evidence>
<evidence type="ECO:0000313" key="7">
    <source>
        <dbReference type="EMBL" id="QES87148.1"/>
    </source>
</evidence>
<keyword evidence="8" id="KW-1185">Reference proteome</keyword>
<keyword evidence="4" id="KW-0732">Signal</keyword>
<dbReference type="PANTHER" id="PTHR12143">
    <property type="entry name" value="PEPTIDE N-GLYCANASE PNGASE -RELATED"/>
    <property type="match status" value="1"/>
</dbReference>
<dbReference type="NCBIfam" id="TIGR01180">
    <property type="entry name" value="aman2_put"/>
    <property type="match status" value="1"/>
</dbReference>
<accession>A0A5P2FXN1</accession>
<comment type="subunit">
    <text evidence="2">Monomer.</text>
</comment>
<keyword evidence="3" id="KW-0106">Calcium</keyword>
<dbReference type="InterPro" id="IPR008928">
    <property type="entry name" value="6-hairpin_glycosidase_sf"/>
</dbReference>
<dbReference type="InterPro" id="IPR041371">
    <property type="entry name" value="GH92_N"/>
</dbReference>
<dbReference type="GO" id="GO:0030246">
    <property type="term" value="F:carbohydrate binding"/>
    <property type="evidence" value="ECO:0007669"/>
    <property type="project" value="InterPro"/>
</dbReference>
<dbReference type="EMBL" id="CP044016">
    <property type="protein sequence ID" value="QES87148.1"/>
    <property type="molecule type" value="Genomic_DNA"/>
</dbReference>
<dbReference type="InterPro" id="IPR012939">
    <property type="entry name" value="Glyco_hydro_92"/>
</dbReference>
<dbReference type="GO" id="GO:0005975">
    <property type="term" value="P:carbohydrate metabolic process"/>
    <property type="evidence" value="ECO:0007669"/>
    <property type="project" value="InterPro"/>
</dbReference>
<dbReference type="Gene3D" id="3.30.2080.10">
    <property type="entry name" value="GH92 mannosidase domain"/>
    <property type="match status" value="1"/>
</dbReference>
<dbReference type="PANTHER" id="PTHR12143:SF43">
    <property type="entry name" value="PUTATIVE-RELATED"/>
    <property type="match status" value="1"/>
</dbReference>
<dbReference type="Gene3D" id="1.20.1050.60">
    <property type="entry name" value="alpha-1,2-mannosidase"/>
    <property type="match status" value="1"/>
</dbReference>
<dbReference type="Gene3D" id="1.20.1610.10">
    <property type="entry name" value="alpha-1,2-mannosidases domains"/>
    <property type="match status" value="1"/>
</dbReference>
<dbReference type="AlphaFoldDB" id="A0A5P2FXN1"/>